<feature type="non-terminal residue" evidence="2">
    <location>
        <position position="97"/>
    </location>
</feature>
<gene>
    <name evidence="2" type="primary">ORF57504</name>
</gene>
<sequence>NLSDSDTAVVNMMMIEDVKDNEFCLPQSCFSKRALVNLSDSDTDGSDGDDTNISTESVVETPIRHHSLLRPASKVATYQTSTPCKSRDIPKRAEESK</sequence>
<accession>A0A0B6ZCC1</accession>
<organism evidence="2">
    <name type="scientific">Arion vulgaris</name>
    <dbReference type="NCBI Taxonomy" id="1028688"/>
    <lineage>
        <taxon>Eukaryota</taxon>
        <taxon>Metazoa</taxon>
        <taxon>Spiralia</taxon>
        <taxon>Lophotrochozoa</taxon>
        <taxon>Mollusca</taxon>
        <taxon>Gastropoda</taxon>
        <taxon>Heterobranchia</taxon>
        <taxon>Euthyneura</taxon>
        <taxon>Panpulmonata</taxon>
        <taxon>Eupulmonata</taxon>
        <taxon>Stylommatophora</taxon>
        <taxon>Helicina</taxon>
        <taxon>Arionoidea</taxon>
        <taxon>Arionidae</taxon>
        <taxon>Arion</taxon>
    </lineage>
</organism>
<dbReference type="EMBL" id="HACG01019293">
    <property type="protein sequence ID" value="CEK66158.1"/>
    <property type="molecule type" value="Transcribed_RNA"/>
</dbReference>
<dbReference type="AlphaFoldDB" id="A0A0B6ZCC1"/>
<evidence type="ECO:0000256" key="1">
    <source>
        <dbReference type="SAM" id="MobiDB-lite"/>
    </source>
</evidence>
<name>A0A0B6ZCC1_9EUPU</name>
<reference evidence="2" key="1">
    <citation type="submission" date="2014-12" db="EMBL/GenBank/DDBJ databases">
        <title>Insight into the proteome of Arion vulgaris.</title>
        <authorList>
            <person name="Aradska J."/>
            <person name="Bulat T."/>
            <person name="Smidak R."/>
            <person name="Sarate P."/>
            <person name="Gangsoo J."/>
            <person name="Sialana F."/>
            <person name="Bilban M."/>
            <person name="Lubec G."/>
        </authorList>
    </citation>
    <scope>NUCLEOTIDE SEQUENCE</scope>
    <source>
        <tissue evidence="2">Skin</tissue>
    </source>
</reference>
<proteinExistence type="predicted"/>
<feature type="region of interest" description="Disordered" evidence="1">
    <location>
        <begin position="39"/>
        <end position="59"/>
    </location>
</feature>
<feature type="non-terminal residue" evidence="2">
    <location>
        <position position="1"/>
    </location>
</feature>
<feature type="compositionally biased region" description="Basic and acidic residues" evidence="1">
    <location>
        <begin position="85"/>
        <end position="97"/>
    </location>
</feature>
<protein>
    <submittedName>
        <fullName evidence="2">Uncharacterized protein</fullName>
    </submittedName>
</protein>
<feature type="region of interest" description="Disordered" evidence="1">
    <location>
        <begin position="71"/>
        <end position="97"/>
    </location>
</feature>
<evidence type="ECO:0000313" key="2">
    <source>
        <dbReference type="EMBL" id="CEK66158.1"/>
    </source>
</evidence>
<feature type="compositionally biased region" description="Acidic residues" evidence="1">
    <location>
        <begin position="41"/>
        <end position="50"/>
    </location>
</feature>